<feature type="region of interest" description="Disordered" evidence="7">
    <location>
        <begin position="433"/>
        <end position="452"/>
    </location>
</feature>
<feature type="region of interest" description="Disordered" evidence="7">
    <location>
        <begin position="1173"/>
        <end position="1193"/>
    </location>
</feature>
<dbReference type="InterPro" id="IPR000219">
    <property type="entry name" value="DH_dom"/>
</dbReference>
<dbReference type="SUPFAM" id="SSF50044">
    <property type="entry name" value="SH3-domain"/>
    <property type="match status" value="2"/>
</dbReference>
<dbReference type="InterPro" id="IPR000261">
    <property type="entry name" value="EH_dom"/>
</dbReference>
<dbReference type="InterPro" id="IPR001849">
    <property type="entry name" value="PH_domain"/>
</dbReference>
<dbReference type="InterPro" id="IPR036028">
    <property type="entry name" value="SH3-like_dom_sf"/>
</dbReference>
<dbReference type="PROSITE" id="PS50010">
    <property type="entry name" value="DH_2"/>
    <property type="match status" value="1"/>
</dbReference>
<feature type="compositionally biased region" description="Low complexity" evidence="7">
    <location>
        <begin position="1533"/>
        <end position="1567"/>
    </location>
</feature>
<feature type="compositionally biased region" description="Low complexity" evidence="7">
    <location>
        <begin position="961"/>
        <end position="975"/>
    </location>
</feature>
<proteinExistence type="predicted"/>
<feature type="compositionally biased region" description="Pro residues" evidence="7">
    <location>
        <begin position="951"/>
        <end position="960"/>
    </location>
</feature>
<feature type="compositionally biased region" description="Pro residues" evidence="7">
    <location>
        <begin position="1125"/>
        <end position="1140"/>
    </location>
</feature>
<evidence type="ECO:0000259" key="11">
    <source>
        <dbReference type="PROSITE" id="PS50031"/>
    </source>
</evidence>
<feature type="compositionally biased region" description="Polar residues" evidence="7">
    <location>
        <begin position="1612"/>
        <end position="1632"/>
    </location>
</feature>
<dbReference type="SMART" id="SM00325">
    <property type="entry name" value="RhoGEF"/>
    <property type="match status" value="1"/>
</dbReference>
<dbReference type="SUPFAM" id="SSF48065">
    <property type="entry name" value="DBL homology domain (DH-domain)"/>
    <property type="match status" value="1"/>
</dbReference>
<dbReference type="Proteomes" id="UP000807469">
    <property type="component" value="Unassembled WGS sequence"/>
</dbReference>
<dbReference type="GO" id="GO:0035556">
    <property type="term" value="P:intracellular signal transduction"/>
    <property type="evidence" value="ECO:0007669"/>
    <property type="project" value="InterPro"/>
</dbReference>
<evidence type="ECO:0000256" key="3">
    <source>
        <dbReference type="ARBA" id="ARBA00020728"/>
    </source>
</evidence>
<evidence type="ECO:0000259" key="8">
    <source>
        <dbReference type="PROSITE" id="PS50002"/>
    </source>
</evidence>
<feature type="compositionally biased region" description="Low complexity" evidence="7">
    <location>
        <begin position="1"/>
        <end position="55"/>
    </location>
</feature>
<dbReference type="Gene3D" id="1.20.900.10">
    <property type="entry name" value="Dbl homology (DH) domain"/>
    <property type="match status" value="1"/>
</dbReference>
<dbReference type="PROSITE" id="PS50031">
    <property type="entry name" value="EH"/>
    <property type="match status" value="1"/>
</dbReference>
<dbReference type="PANTHER" id="PTHR46006:SF6">
    <property type="entry name" value="INTERSECTIN-2 ISOFORM X1"/>
    <property type="match status" value="1"/>
</dbReference>
<dbReference type="EMBL" id="MU155180">
    <property type="protein sequence ID" value="KAF9481352.1"/>
    <property type="molecule type" value="Genomic_DNA"/>
</dbReference>
<feature type="compositionally biased region" description="Pro residues" evidence="7">
    <location>
        <begin position="1451"/>
        <end position="1463"/>
    </location>
</feature>
<feature type="compositionally biased region" description="Polar residues" evidence="7">
    <location>
        <begin position="361"/>
        <end position="373"/>
    </location>
</feature>
<dbReference type="GO" id="GO:0035025">
    <property type="term" value="P:positive regulation of Rho protein signal transduction"/>
    <property type="evidence" value="ECO:0007669"/>
    <property type="project" value="TreeGrafter"/>
</dbReference>
<dbReference type="InterPro" id="IPR035899">
    <property type="entry name" value="DBL_dom_sf"/>
</dbReference>
<dbReference type="GO" id="GO:0005509">
    <property type="term" value="F:calcium ion binding"/>
    <property type="evidence" value="ECO:0007669"/>
    <property type="project" value="InterPro"/>
</dbReference>
<keyword evidence="4 6" id="KW-0728">SH3 domain</keyword>
<dbReference type="Pfam" id="PF00621">
    <property type="entry name" value="RhoGEF"/>
    <property type="match status" value="1"/>
</dbReference>
<feature type="compositionally biased region" description="Basic and acidic residues" evidence="7">
    <location>
        <begin position="704"/>
        <end position="743"/>
    </location>
</feature>
<keyword evidence="5" id="KW-0963">Cytoplasm</keyword>
<protein>
    <recommendedName>
        <fullName evidence="2">Actin cytoskeleton-regulatory complex protein PAN1</fullName>
    </recommendedName>
    <alternativeName>
        <fullName evidence="3">Actin cytoskeleton-regulatory complex protein pan1</fullName>
    </alternativeName>
</protein>
<dbReference type="InterPro" id="IPR001331">
    <property type="entry name" value="GDS_CDC24_CS"/>
</dbReference>
<gene>
    <name evidence="14" type="ORF">BDN70DRAFT_912316</name>
</gene>
<evidence type="ECO:0000256" key="7">
    <source>
        <dbReference type="SAM" id="MobiDB-lite"/>
    </source>
</evidence>
<dbReference type="InterPro" id="IPR001452">
    <property type="entry name" value="SH3_domain"/>
</dbReference>
<dbReference type="InterPro" id="IPR051480">
    <property type="entry name" value="Endocytic_GEF_Adapter"/>
</dbReference>
<feature type="region of interest" description="Disordered" evidence="7">
    <location>
        <begin position="350"/>
        <end position="419"/>
    </location>
</feature>
<feature type="compositionally biased region" description="Basic and acidic residues" evidence="7">
    <location>
        <begin position="1425"/>
        <end position="1438"/>
    </location>
</feature>
<dbReference type="PANTHER" id="PTHR46006">
    <property type="entry name" value="RHO GUANINE NUCLEOTIDE EXCHANGE FACTOR AT 64C, ISOFORM A"/>
    <property type="match status" value="1"/>
</dbReference>
<accession>A0A9P5Z5D4</accession>
<sequence length="1984" mass="217201">MAQWGQGQQQGFQYPMQTGFPAGNPQFQQNPQFVPQNPQFQQQNPTFQQQPQFQQGGLGAPNGGGLIPQQTGFPGQRPQGFQQPQQTGFPGGSGFVQPQATGFPGGNFQQNRPAPPPVPPIPSQFQQPAQPPSFLSLPPPQQPGRLLSASPGFAGGGGLLPQPTGFGGRPAQAPLVPQMTGFVDPRIMMMTQTFMPTNTSAPYGPGGVPQLPQQQQNLVTSIQELNQTQRGTTQQQIPWALSKAEKKNYNNIFRSWDAQNTGFINGTTALEVFGASGLPKDDLARIWTLADMDDRGKLNLAEFHVAMGLIYRRLNGMPVPDQLPPELKPPSAKDLDNSVDLVKDLLKHETRSRSPLGETSYLRNRSFTGNSTLDTKRDATIYRHNDNEPPTNFYQSSKRHVNRNAIRARDDDSPASDLEDMKRRLANTAQMLDRAAEAEASKTKEDEELDQEMDDLKYRVKRVQDDLDYAARGPRTASREEEKRRLERELLTLMHERIPEVERKIKARDERKEKERRQWARDRDRANERFGRYDSRDDYRNDDRDRDRDRPYSRGGHDDRDRPYSRGAGLDDRDRPYSRGYDDRDRPRSRNTYDRDDRDDRNRDNYLRDRPSSRSDGRRDDYDRPRSPPRSAPPPPSAPPAPVVREAPAVPKSVPQSTPSPSLKNMTAAEKSAFLKAEAARRIQGRRAALGVTAPTSPVVDTSVEDRLQQEKKEAEEKARAAEKQAEERERARKERLASEKALQEPAPAPTPTTTAPAPAPTPKVAPTPPKRAPAPPPPRKAAAPPAPKAAPPAPKAPARPIAPPAPIVPENDPEEEALRAREEAVRKAKEERERRFQERLRQLEKEEEDARLEEERYQARILEAQSKVAKAATPAPVAPVRAAPPPVVSAAPTPVAPVAPPPPPAPAAPAPPIVAAAVASPQEKSTNPFSRLIKEGATAAPVANGGTNPWAPPPAPTPRIVPAAAPAPSQSPAPKATYNTASSKDEDDWDDIKEKSDDDGDSSDDEITASRAARAKIAQSLFGGMLPRPTSAAASSPASSPATPAPVGGPPPPPAPPAPAPPRAPPAPVVVATGPPDRGALLNSIQGGLKLRPTKTVDKSAPPVSGRVLGDTAPPEHINAAPRPISPPAQAPAPAPAPYIPETLPMAHEDGDRSSYRQSVGWFADRAADIGSSPPNVQSLPSTAEADEDAEDIYESPPAPAVPAVIPEIHVDEATAEPASDLMADIDKSIEHRVRSLYAFEGDGPEDLSFGENLMLVANPSKSGGDWWYGKTVSSGKAGLFPKTYVEVVTPKKAKAVYTYTASNGDELAFSEGETLSIVDTSEEEWWKAEQGGVVFIVPAAYLELVEDAKMKSAPRTDQILQATPDPVTVSIPFDDEKILTLPRPESSVSKISVNGHEMDDSDSDDSDSDYLSFEDSDDDEETAAAKEAREREKQRVLEAAGLIVKQNVGPPPVRPRRPAPAAPRRVLSVHKDLPPVPDAEPPEAETEPEHEPAPEPISHEARLDDAFARYESFKNLHAAGMNRLSVISTESTSGTAVSPTATTTATIPSSASVMSLSPSQSSQKESGGGSGGEGKYSNFLHFLTGGKGESAERERRTVSSLNISAPIMINSPSNQSTPQDGPSRSNSPSFGMSWASLVNRNALEGIPPGERKRQEAIFELINTEVAYVRDLQLIVEVFYSSMLPMLSTKEITVVFANVEDLLLINTAFVSSLEERQKDCRLYVDKIGDILLSHIPNMGAYMEYCVNQSIAIQVLKSLREANPELASHLQHLRDENPTVRNLDLSSYLLAPMQRVTRYPLLIKQIEKYTEVGEEYEAIKTSHDMAEKLLEHINETIRQQEGHETLRTISQNLWIGQGRLDLTAPTRHMGPRRLLKQGVVFKAKSRKKLNAFLCSDILVLLDESMKNLYRMPIPLAYAQVKDTGTRDETGFQISQNYPRGGDALNLRASSARECQQWVQEIGHATKRARHAEERAARKNGRRQH</sequence>
<dbReference type="CDD" id="cd00052">
    <property type="entry name" value="EH"/>
    <property type="match status" value="1"/>
</dbReference>
<dbReference type="CDD" id="cd00160">
    <property type="entry name" value="RhoGEF"/>
    <property type="match status" value="1"/>
</dbReference>
<dbReference type="Gene3D" id="2.30.29.30">
    <property type="entry name" value="Pleckstrin-homology domain (PH domain)/Phosphotyrosine-binding domain (PTB)"/>
    <property type="match status" value="1"/>
</dbReference>
<dbReference type="GO" id="GO:0005085">
    <property type="term" value="F:guanyl-nucleotide exchange factor activity"/>
    <property type="evidence" value="ECO:0007669"/>
    <property type="project" value="InterPro"/>
</dbReference>
<dbReference type="PROSITE" id="PS00741">
    <property type="entry name" value="DH_1"/>
    <property type="match status" value="1"/>
</dbReference>
<evidence type="ECO:0000256" key="5">
    <source>
        <dbReference type="ARBA" id="ARBA00022490"/>
    </source>
</evidence>
<dbReference type="Pfam" id="PF16652">
    <property type="entry name" value="PH_13"/>
    <property type="match status" value="1"/>
</dbReference>
<evidence type="ECO:0000313" key="14">
    <source>
        <dbReference type="EMBL" id="KAF9481352.1"/>
    </source>
</evidence>
<feature type="region of interest" description="Disordered" evidence="7">
    <location>
        <begin position="508"/>
        <end position="669"/>
    </location>
</feature>
<feature type="domain" description="SH3" evidence="8">
    <location>
        <begin position="1290"/>
        <end position="1349"/>
    </location>
</feature>
<dbReference type="CDD" id="cd00174">
    <property type="entry name" value="SH3"/>
    <property type="match status" value="1"/>
</dbReference>
<feature type="compositionally biased region" description="Gly residues" evidence="7">
    <location>
        <begin position="56"/>
        <end position="66"/>
    </location>
</feature>
<feature type="compositionally biased region" description="Basic and acidic residues" evidence="7">
    <location>
        <begin position="434"/>
        <end position="445"/>
    </location>
</feature>
<name>A0A9P5Z5D4_9AGAR</name>
<dbReference type="PROSITE" id="PS50222">
    <property type="entry name" value="EF_HAND_2"/>
    <property type="match status" value="1"/>
</dbReference>
<dbReference type="PRINTS" id="PR01217">
    <property type="entry name" value="PRICHEXTENSN"/>
</dbReference>
<feature type="compositionally biased region" description="Polar residues" evidence="7">
    <location>
        <begin position="654"/>
        <end position="665"/>
    </location>
</feature>
<feature type="compositionally biased region" description="Basic and acidic residues" evidence="7">
    <location>
        <begin position="817"/>
        <end position="837"/>
    </location>
</feature>
<feature type="compositionally biased region" description="Pro residues" evidence="7">
    <location>
        <begin position="113"/>
        <end position="122"/>
    </location>
</feature>
<feature type="domain" description="PH" evidence="9">
    <location>
        <begin position="1873"/>
        <end position="1966"/>
    </location>
</feature>
<dbReference type="SUPFAM" id="SSF50729">
    <property type="entry name" value="PH domain-like"/>
    <property type="match status" value="1"/>
</dbReference>
<feature type="compositionally biased region" description="Polar residues" evidence="7">
    <location>
        <begin position="1174"/>
        <end position="1183"/>
    </location>
</feature>
<evidence type="ECO:0000259" key="12">
    <source>
        <dbReference type="PROSITE" id="PS50222"/>
    </source>
</evidence>
<evidence type="ECO:0000256" key="1">
    <source>
        <dbReference type="ARBA" id="ARBA00004496"/>
    </source>
</evidence>
<feature type="compositionally biased region" description="Basic and acidic residues" evidence="7">
    <location>
        <begin position="374"/>
        <end position="387"/>
    </location>
</feature>
<evidence type="ECO:0000256" key="4">
    <source>
        <dbReference type="ARBA" id="ARBA00022443"/>
    </source>
</evidence>
<feature type="region of interest" description="Disordered" evidence="7">
    <location>
        <begin position="920"/>
        <end position="1156"/>
    </location>
</feature>
<dbReference type="Gene3D" id="2.30.30.40">
    <property type="entry name" value="SH3 Domains"/>
    <property type="match status" value="2"/>
</dbReference>
<evidence type="ECO:0000259" key="13">
    <source>
        <dbReference type="PROSITE" id="PS51082"/>
    </source>
</evidence>
<dbReference type="SMART" id="SM00233">
    <property type="entry name" value="PH"/>
    <property type="match status" value="1"/>
</dbReference>
<evidence type="ECO:0000259" key="10">
    <source>
        <dbReference type="PROSITE" id="PS50010"/>
    </source>
</evidence>
<feature type="compositionally biased region" description="Low complexity" evidence="7">
    <location>
        <begin position="123"/>
        <end position="136"/>
    </location>
</feature>
<dbReference type="OrthoDB" id="1716625at2759"/>
<dbReference type="SMART" id="SM00027">
    <property type="entry name" value="EH"/>
    <property type="match status" value="1"/>
</dbReference>
<evidence type="ECO:0000259" key="9">
    <source>
        <dbReference type="PROSITE" id="PS50003"/>
    </source>
</evidence>
<comment type="subcellular location">
    <subcellularLocation>
        <location evidence="1">Cytoplasm</location>
    </subcellularLocation>
</comment>
<dbReference type="InterPro" id="IPR011993">
    <property type="entry name" value="PH-like_dom_sf"/>
</dbReference>
<dbReference type="SUPFAM" id="SSF47473">
    <property type="entry name" value="EF-hand"/>
    <property type="match status" value="1"/>
</dbReference>
<feature type="compositionally biased region" description="Pro residues" evidence="7">
    <location>
        <begin position="1044"/>
        <end position="1069"/>
    </location>
</feature>
<feature type="compositionally biased region" description="Basic and acidic residues" evidence="7">
    <location>
        <begin position="508"/>
        <end position="626"/>
    </location>
</feature>
<dbReference type="SMART" id="SM00326">
    <property type="entry name" value="SH3"/>
    <property type="match status" value="2"/>
</dbReference>
<feature type="compositionally biased region" description="Pro residues" evidence="7">
    <location>
        <begin position="628"/>
        <end position="642"/>
    </location>
</feature>
<dbReference type="Pfam" id="PF02205">
    <property type="entry name" value="WH2"/>
    <property type="match status" value="1"/>
</dbReference>
<feature type="domain" description="WH2" evidence="13">
    <location>
        <begin position="1078"/>
        <end position="1095"/>
    </location>
</feature>
<feature type="compositionally biased region" description="Low complexity" evidence="7">
    <location>
        <begin position="68"/>
        <end position="88"/>
    </location>
</feature>
<dbReference type="Pfam" id="PF00018">
    <property type="entry name" value="SH3_1"/>
    <property type="match status" value="1"/>
</dbReference>
<keyword evidence="15" id="KW-1185">Reference proteome</keyword>
<reference evidence="14" key="1">
    <citation type="submission" date="2020-11" db="EMBL/GenBank/DDBJ databases">
        <authorList>
            <consortium name="DOE Joint Genome Institute"/>
            <person name="Ahrendt S."/>
            <person name="Riley R."/>
            <person name="Andreopoulos W."/>
            <person name="Labutti K."/>
            <person name="Pangilinan J."/>
            <person name="Ruiz-Duenas F.J."/>
            <person name="Barrasa J.M."/>
            <person name="Sanchez-Garcia M."/>
            <person name="Camarero S."/>
            <person name="Miyauchi S."/>
            <person name="Serrano A."/>
            <person name="Linde D."/>
            <person name="Babiker R."/>
            <person name="Drula E."/>
            <person name="Ayuso-Fernandez I."/>
            <person name="Pacheco R."/>
            <person name="Padilla G."/>
            <person name="Ferreira P."/>
            <person name="Barriuso J."/>
            <person name="Kellner H."/>
            <person name="Castanera R."/>
            <person name="Alfaro M."/>
            <person name="Ramirez L."/>
            <person name="Pisabarro A.G."/>
            <person name="Kuo A."/>
            <person name="Tritt A."/>
            <person name="Lipzen A."/>
            <person name="He G."/>
            <person name="Yan M."/>
            <person name="Ng V."/>
            <person name="Cullen D."/>
            <person name="Martin F."/>
            <person name="Rosso M.-N."/>
            <person name="Henrissat B."/>
            <person name="Hibbett D."/>
            <person name="Martinez A.T."/>
            <person name="Grigoriev I.V."/>
        </authorList>
    </citation>
    <scope>NUCLEOTIDE SEQUENCE</scope>
    <source>
        <strain evidence="14">CIRM-BRFM 674</strain>
    </source>
</reference>
<dbReference type="InterPro" id="IPR002048">
    <property type="entry name" value="EF_hand_dom"/>
</dbReference>
<dbReference type="InterPro" id="IPR011992">
    <property type="entry name" value="EF-hand-dom_pair"/>
</dbReference>
<feature type="domain" description="DH" evidence="10">
    <location>
        <begin position="1654"/>
        <end position="1836"/>
    </location>
</feature>
<feature type="compositionally biased region" description="Acidic residues" evidence="7">
    <location>
        <begin position="986"/>
        <end position="1008"/>
    </location>
</feature>
<feature type="domain" description="EF-hand" evidence="12">
    <location>
        <begin position="278"/>
        <end position="313"/>
    </location>
</feature>
<feature type="compositionally biased region" description="Low complexity" evidence="7">
    <location>
        <begin position="1028"/>
        <end position="1043"/>
    </location>
</feature>
<feature type="compositionally biased region" description="Basic and acidic residues" evidence="7">
    <location>
        <begin position="1489"/>
        <end position="1498"/>
    </location>
</feature>
<dbReference type="Pfam" id="PF12763">
    <property type="entry name" value="EH"/>
    <property type="match status" value="1"/>
</dbReference>
<dbReference type="GO" id="GO:0003779">
    <property type="term" value="F:actin binding"/>
    <property type="evidence" value="ECO:0007669"/>
    <property type="project" value="InterPro"/>
</dbReference>
<organism evidence="14 15">
    <name type="scientific">Pholiota conissans</name>
    <dbReference type="NCBI Taxonomy" id="109636"/>
    <lineage>
        <taxon>Eukaryota</taxon>
        <taxon>Fungi</taxon>
        <taxon>Dikarya</taxon>
        <taxon>Basidiomycota</taxon>
        <taxon>Agaricomycotina</taxon>
        <taxon>Agaricomycetes</taxon>
        <taxon>Agaricomycetidae</taxon>
        <taxon>Agaricales</taxon>
        <taxon>Agaricineae</taxon>
        <taxon>Strophariaceae</taxon>
        <taxon>Pholiota</taxon>
    </lineage>
</organism>
<dbReference type="Gene3D" id="1.10.238.10">
    <property type="entry name" value="EF-hand"/>
    <property type="match status" value="1"/>
</dbReference>
<feature type="compositionally biased region" description="Pro residues" evidence="7">
    <location>
        <begin position="758"/>
        <end position="808"/>
    </location>
</feature>
<comment type="caution">
    <text evidence="14">The sequence shown here is derived from an EMBL/GenBank/DDBJ whole genome shotgun (WGS) entry which is preliminary data.</text>
</comment>
<feature type="region of interest" description="Disordered" evidence="7">
    <location>
        <begin position="687"/>
        <end position="837"/>
    </location>
</feature>
<dbReference type="PROSITE" id="PS50002">
    <property type="entry name" value="SH3"/>
    <property type="match status" value="1"/>
</dbReference>
<dbReference type="InterPro" id="IPR003124">
    <property type="entry name" value="WH2_dom"/>
</dbReference>
<feature type="compositionally biased region" description="Acidic residues" evidence="7">
    <location>
        <begin position="1401"/>
        <end position="1424"/>
    </location>
</feature>
<feature type="region of interest" description="Disordered" evidence="7">
    <location>
        <begin position="1389"/>
        <end position="1498"/>
    </location>
</feature>
<feature type="region of interest" description="Disordered" evidence="7">
    <location>
        <begin position="1533"/>
        <end position="1632"/>
    </location>
</feature>
<dbReference type="GO" id="GO:0005737">
    <property type="term" value="C:cytoplasm"/>
    <property type="evidence" value="ECO:0007669"/>
    <property type="project" value="UniProtKB-SubCell"/>
</dbReference>
<feature type="domain" description="EH" evidence="11">
    <location>
        <begin position="245"/>
        <end position="334"/>
    </location>
</feature>
<evidence type="ECO:0000256" key="6">
    <source>
        <dbReference type="PROSITE-ProRule" id="PRU00192"/>
    </source>
</evidence>
<dbReference type="PROSITE" id="PS50003">
    <property type="entry name" value="PH_DOMAIN"/>
    <property type="match status" value="1"/>
</dbReference>
<evidence type="ECO:0000313" key="15">
    <source>
        <dbReference type="Proteomes" id="UP000807469"/>
    </source>
</evidence>
<feature type="region of interest" description="Disordered" evidence="7">
    <location>
        <begin position="1"/>
        <end position="158"/>
    </location>
</feature>
<evidence type="ECO:0000256" key="2">
    <source>
        <dbReference type="ARBA" id="ARBA00015110"/>
    </source>
</evidence>
<dbReference type="PROSITE" id="PS51082">
    <property type="entry name" value="WH2"/>
    <property type="match status" value="1"/>
</dbReference>